<evidence type="ECO:0000313" key="3">
    <source>
        <dbReference type="EMBL" id="SHL20526.1"/>
    </source>
</evidence>
<dbReference type="AlphaFoldDB" id="A0A1M6QY71"/>
<dbReference type="KEGG" id="pts:CUJ90_11410"/>
<dbReference type="RefSeq" id="WP_073429762.1">
    <property type="nucleotide sequence ID" value="NZ_CADFGY010000009.1"/>
</dbReference>
<evidence type="ECO:0000313" key="1">
    <source>
        <dbReference type="EMBL" id="MDR6408513.1"/>
    </source>
</evidence>
<dbReference type="Proteomes" id="UP000184395">
    <property type="component" value="Unassembled WGS sequence"/>
</dbReference>
<dbReference type="EMBL" id="FRAB01000075">
    <property type="protein sequence ID" value="SHL20526.1"/>
    <property type="molecule type" value="Genomic_DNA"/>
</dbReference>
<dbReference type="OrthoDB" id="8657519at2"/>
<accession>A0A1M6QY71</accession>
<dbReference type="NCBIfam" id="NF047331">
    <property type="entry name" value="phage_HTJ"/>
    <property type="match status" value="1"/>
</dbReference>
<dbReference type="EMBL" id="JAVDRP010000003">
    <property type="protein sequence ID" value="MDR6408513.1"/>
    <property type="molecule type" value="Genomic_DNA"/>
</dbReference>
<gene>
    <name evidence="1" type="ORF">J2804_001906</name>
    <name evidence="2" type="ORF">SAMN05192548_101712</name>
    <name evidence="3" type="ORF">SAMN05192548_107518</name>
</gene>
<protein>
    <recommendedName>
        <fullName evidence="6">GpW protein</fullName>
    </recommendedName>
</protein>
<name>A0A1M6QY71_9BURK</name>
<evidence type="ECO:0000313" key="2">
    <source>
        <dbReference type="EMBL" id="SHK25181.1"/>
    </source>
</evidence>
<evidence type="ECO:0000313" key="4">
    <source>
        <dbReference type="Proteomes" id="UP000184395"/>
    </source>
</evidence>
<dbReference type="GeneID" id="301978762"/>
<sequence length="68" mass="7756">MAYTAADLARIQSAIAKGELEVQYADRKVRYRSIAELREAQTEIVRALDRANPRSRVFRLRHGGKGVR</sequence>
<reference evidence="1 5" key="2">
    <citation type="submission" date="2023-07" db="EMBL/GenBank/DDBJ databases">
        <title>Sorghum-associated microbial communities from plants grown in Nebraska, USA.</title>
        <authorList>
            <person name="Schachtman D."/>
        </authorList>
    </citation>
    <scope>NUCLEOTIDE SEQUENCE [LARGE SCALE GENOMIC DNA]</scope>
    <source>
        <strain evidence="1 5">DS1316</strain>
    </source>
</reference>
<proteinExistence type="predicted"/>
<evidence type="ECO:0008006" key="6">
    <source>
        <dbReference type="Google" id="ProtNLM"/>
    </source>
</evidence>
<dbReference type="STRING" id="169427.SAMN05192548_101712"/>
<reference evidence="2 4" key="1">
    <citation type="submission" date="2016-11" db="EMBL/GenBank/DDBJ databases">
        <authorList>
            <person name="Jaros S."/>
            <person name="Januszkiewicz K."/>
            <person name="Wedrychowicz H."/>
        </authorList>
    </citation>
    <scope>NUCLEOTIDE SEQUENCE [LARGE SCALE GENOMIC DNA]</scope>
    <source>
        <strain evidence="2 4">LMG 20594</strain>
    </source>
</reference>
<organism evidence="2 4">
    <name type="scientific">Paraburkholderia terricola</name>
    <dbReference type="NCBI Taxonomy" id="169427"/>
    <lineage>
        <taxon>Bacteria</taxon>
        <taxon>Pseudomonadati</taxon>
        <taxon>Pseudomonadota</taxon>
        <taxon>Betaproteobacteria</taxon>
        <taxon>Burkholderiales</taxon>
        <taxon>Burkholderiaceae</taxon>
        <taxon>Paraburkholderia</taxon>
    </lineage>
</organism>
<evidence type="ECO:0000313" key="5">
    <source>
        <dbReference type="Proteomes" id="UP001264340"/>
    </source>
</evidence>
<keyword evidence="5" id="KW-1185">Reference proteome</keyword>
<dbReference type="Proteomes" id="UP001264340">
    <property type="component" value="Unassembled WGS sequence"/>
</dbReference>
<dbReference type="EMBL" id="FRAB01000017">
    <property type="protein sequence ID" value="SHK25181.1"/>
    <property type="molecule type" value="Genomic_DNA"/>
</dbReference>